<dbReference type="EC" id="3.6.1.23" evidence="1"/>
<dbReference type="RefSeq" id="WP_310798087.1">
    <property type="nucleotide sequence ID" value="NZ_CP123872.1"/>
</dbReference>
<name>A0AA52ECI4_9PROT</name>
<gene>
    <name evidence="1" type="ORF">QGN29_11885</name>
</gene>
<dbReference type="InterPro" id="IPR014871">
    <property type="entry name" value="dUTPase/dCTP_pyrophosphatase"/>
</dbReference>
<organism evidence="1 2">
    <name type="scientific">Temperatibacter marinus</name>
    <dbReference type="NCBI Taxonomy" id="1456591"/>
    <lineage>
        <taxon>Bacteria</taxon>
        <taxon>Pseudomonadati</taxon>
        <taxon>Pseudomonadota</taxon>
        <taxon>Alphaproteobacteria</taxon>
        <taxon>Kordiimonadales</taxon>
        <taxon>Temperatibacteraceae</taxon>
        <taxon>Temperatibacter</taxon>
    </lineage>
</organism>
<dbReference type="Gene3D" id="1.10.4010.10">
    <property type="entry name" value="Type II deoxyuridine triphosphatase"/>
    <property type="match status" value="1"/>
</dbReference>
<keyword evidence="1" id="KW-0378">Hydrolase</keyword>
<protein>
    <submittedName>
        <fullName evidence="1">dUTP diphosphatase</fullName>
        <ecNumber evidence="1">3.6.1.23</ecNumber>
    </submittedName>
</protein>
<dbReference type="KEGG" id="tmk:QGN29_11885"/>
<dbReference type="EMBL" id="CP123872">
    <property type="protein sequence ID" value="WND02251.1"/>
    <property type="molecule type" value="Genomic_DNA"/>
</dbReference>
<dbReference type="CDD" id="cd11527">
    <property type="entry name" value="NTP-PPase_dUTPase"/>
    <property type="match status" value="1"/>
</dbReference>
<dbReference type="Pfam" id="PF08761">
    <property type="entry name" value="dUTPase_2"/>
    <property type="match status" value="1"/>
</dbReference>
<dbReference type="AlphaFoldDB" id="A0AA52ECI4"/>
<keyword evidence="2" id="KW-1185">Reference proteome</keyword>
<proteinExistence type="predicted"/>
<dbReference type="GO" id="GO:0004170">
    <property type="term" value="F:dUTP diphosphatase activity"/>
    <property type="evidence" value="ECO:0007669"/>
    <property type="project" value="UniProtKB-EC"/>
</dbReference>
<evidence type="ECO:0000313" key="1">
    <source>
        <dbReference type="EMBL" id="WND02251.1"/>
    </source>
</evidence>
<sequence length="209" mass="24387">MSAVEQFKTMADLQDQINSKISKSWRQNGNEWYRAIWIEAAEMMDHIHYKWWKSGTMDLEQVQLELVDIFHFALSDLLEKHGNSEEVSDYLMKAWSDFKGDDQAPLLAVEELARRTLVSMGFDAAAFFQTMYSVEMTLDDLFKLYVCKNVLNSFRQDKGYKDPNIVYHKVFDGKEDNEHLMDIAKKISPDQVDFIELIYAGLEAIYPKS</sequence>
<accession>A0AA52ECI4</accession>
<dbReference type="SUPFAM" id="SSF101386">
    <property type="entry name" value="all-alpha NTP pyrophosphatases"/>
    <property type="match status" value="1"/>
</dbReference>
<reference evidence="1" key="1">
    <citation type="submission" date="2023-04" db="EMBL/GenBank/DDBJ databases">
        <title>Complete genome sequence of Temperatibacter marinus.</title>
        <authorList>
            <person name="Rong J.-C."/>
            <person name="Yi M.-L."/>
            <person name="Zhao Q."/>
        </authorList>
    </citation>
    <scope>NUCLEOTIDE SEQUENCE</scope>
    <source>
        <strain evidence="1">NBRC 110045</strain>
    </source>
</reference>
<dbReference type="Proteomes" id="UP001268683">
    <property type="component" value="Chromosome"/>
</dbReference>
<evidence type="ECO:0000313" key="2">
    <source>
        <dbReference type="Proteomes" id="UP001268683"/>
    </source>
</evidence>